<evidence type="ECO:0000313" key="3">
    <source>
        <dbReference type="Proteomes" id="UP001149411"/>
    </source>
</evidence>
<feature type="compositionally biased region" description="Polar residues" evidence="1">
    <location>
        <begin position="20"/>
        <end position="34"/>
    </location>
</feature>
<reference evidence="2" key="1">
    <citation type="submission" date="2022-09" db="EMBL/GenBank/DDBJ databases">
        <title>Haloadaptaus new haloarchaeum isolated from saline soil.</title>
        <authorList>
            <person name="Duran-Viseras A."/>
            <person name="Sanchez-Porro C."/>
            <person name="Ventosa A."/>
        </authorList>
    </citation>
    <scope>NUCLEOTIDE SEQUENCE</scope>
    <source>
        <strain evidence="2">F3-133</strain>
    </source>
</reference>
<feature type="compositionally biased region" description="Polar residues" evidence="1">
    <location>
        <begin position="1"/>
        <end position="13"/>
    </location>
</feature>
<dbReference type="AlphaFoldDB" id="A0A9Q4GG99"/>
<gene>
    <name evidence="2" type="ORF">EGH25_06145</name>
</gene>
<dbReference type="Proteomes" id="UP001149411">
    <property type="component" value="Unassembled WGS sequence"/>
</dbReference>
<dbReference type="RefSeq" id="WP_266086769.1">
    <property type="nucleotide sequence ID" value="NZ_RKLV01000005.1"/>
</dbReference>
<evidence type="ECO:0000313" key="2">
    <source>
        <dbReference type="EMBL" id="MCX2818929.1"/>
    </source>
</evidence>
<sequence>MSGCVSNGSNTTPGDDETDINQTDTGNRTDTPLNKSEYGGEVAEGTRVLNEEINVDTPYGNDYPPEAVRIISTAEEEVTATVRLLEGEDVIYSATLVQEPSTGGYRYPELIGKTGGLVAEVERNGEVQELECKTGPGFTIIAIDVDDVDGCTAPRHANIAIYHVTEKPDDVELVSSEELSEYDTVDSFVESYRYCDDNPDEKEACVTEDGEVDFFRGGVSGRRYAEFDRIIEKFPSYRSDDDEYPTGAYIEHEGEIYVFHMTMEF</sequence>
<comment type="caution">
    <text evidence="2">The sequence shown here is derived from an EMBL/GenBank/DDBJ whole genome shotgun (WGS) entry which is preliminary data.</text>
</comment>
<accession>A0A9Q4GG99</accession>
<evidence type="ECO:0000256" key="1">
    <source>
        <dbReference type="SAM" id="MobiDB-lite"/>
    </source>
</evidence>
<name>A0A9Q4GG99_9EURY</name>
<organism evidence="2 3">
    <name type="scientific">Halorutilus salinus</name>
    <dbReference type="NCBI Taxonomy" id="2487751"/>
    <lineage>
        <taxon>Archaea</taxon>
        <taxon>Methanobacteriati</taxon>
        <taxon>Methanobacteriota</taxon>
        <taxon>Stenosarchaea group</taxon>
        <taxon>Halobacteria</taxon>
        <taxon>Halorutilales</taxon>
        <taxon>Halorutilaceae</taxon>
        <taxon>Halorutilus</taxon>
    </lineage>
</organism>
<proteinExistence type="predicted"/>
<protein>
    <submittedName>
        <fullName evidence="2">Uncharacterized protein</fullName>
    </submittedName>
</protein>
<dbReference type="EMBL" id="RKLV01000005">
    <property type="protein sequence ID" value="MCX2818929.1"/>
    <property type="molecule type" value="Genomic_DNA"/>
</dbReference>
<feature type="region of interest" description="Disordered" evidence="1">
    <location>
        <begin position="1"/>
        <end position="45"/>
    </location>
</feature>
<keyword evidence="3" id="KW-1185">Reference proteome</keyword>